<dbReference type="InterPro" id="IPR036890">
    <property type="entry name" value="HATPase_C_sf"/>
</dbReference>
<dbReference type="PANTHER" id="PTHR34220:SF7">
    <property type="entry name" value="SENSOR HISTIDINE KINASE YPDA"/>
    <property type="match status" value="1"/>
</dbReference>
<gene>
    <name evidence="3" type="ORF">PQ465_20035</name>
</gene>
<keyword evidence="4" id="KW-1185">Reference proteome</keyword>
<keyword evidence="1" id="KW-0472">Membrane</keyword>
<feature type="transmembrane region" description="Helical" evidence="1">
    <location>
        <begin position="52"/>
        <end position="76"/>
    </location>
</feature>
<keyword evidence="1" id="KW-0812">Transmembrane</keyword>
<protein>
    <submittedName>
        <fullName evidence="3">Histidine kinase</fullName>
    </submittedName>
</protein>
<evidence type="ECO:0000313" key="3">
    <source>
        <dbReference type="EMBL" id="WDF68571.1"/>
    </source>
</evidence>
<accession>A0ABY7WG22</accession>
<dbReference type="SUPFAM" id="SSF55874">
    <property type="entry name" value="ATPase domain of HSP90 chaperone/DNA topoisomerase II/histidine kinase"/>
    <property type="match status" value="1"/>
</dbReference>
<dbReference type="Pfam" id="PF06580">
    <property type="entry name" value="His_kinase"/>
    <property type="match status" value="1"/>
</dbReference>
<name>A0ABY7WG22_9SPHI</name>
<reference evidence="3 4" key="1">
    <citation type="submission" date="2023-02" db="EMBL/GenBank/DDBJ databases">
        <title>Genome sequence of Sphingobacterium sp. KACC 22765.</title>
        <authorList>
            <person name="Kim S."/>
            <person name="Heo J."/>
            <person name="Kwon S.-W."/>
        </authorList>
    </citation>
    <scope>NUCLEOTIDE SEQUENCE [LARGE SCALE GENOMIC DNA]</scope>
    <source>
        <strain evidence="3 4">KACC 22765</strain>
    </source>
</reference>
<dbReference type="EMBL" id="CP117880">
    <property type="protein sequence ID" value="WDF68571.1"/>
    <property type="molecule type" value="Genomic_DNA"/>
</dbReference>
<feature type="domain" description="Signal transduction histidine kinase internal region" evidence="2">
    <location>
        <begin position="187"/>
        <end position="263"/>
    </location>
</feature>
<keyword evidence="3" id="KW-0808">Transferase</keyword>
<proteinExistence type="predicted"/>
<dbReference type="GO" id="GO:0016301">
    <property type="term" value="F:kinase activity"/>
    <property type="evidence" value="ECO:0007669"/>
    <property type="project" value="UniProtKB-KW"/>
</dbReference>
<evidence type="ECO:0000256" key="1">
    <source>
        <dbReference type="SAM" id="Phobius"/>
    </source>
</evidence>
<dbReference type="PANTHER" id="PTHR34220">
    <property type="entry name" value="SENSOR HISTIDINE KINASE YPDA"/>
    <property type="match status" value="1"/>
</dbReference>
<dbReference type="InterPro" id="IPR050640">
    <property type="entry name" value="Bact_2-comp_sensor_kinase"/>
</dbReference>
<evidence type="ECO:0000259" key="2">
    <source>
        <dbReference type="Pfam" id="PF06580"/>
    </source>
</evidence>
<dbReference type="Gene3D" id="3.30.565.10">
    <property type="entry name" value="Histidine kinase-like ATPase, C-terminal domain"/>
    <property type="match status" value="1"/>
</dbReference>
<evidence type="ECO:0000313" key="4">
    <source>
        <dbReference type="Proteomes" id="UP001221558"/>
    </source>
</evidence>
<keyword evidence="1" id="KW-1133">Transmembrane helix</keyword>
<sequence>MMKGVNRPTNNLLKNLVLGQYEHRRQRVALHATMWMFMCIIYYVLYSRSDPSPMMVLLIAFKDLLCVMLIFYAIFYTSGHAVVNKRKMLFYIIYIMLGFVFWNIVTSIFFTILPTNRLLTLSPTLERYANLLKYPNVLEVLSPKLVLYQLQDFVFIAMPPIYVKTIIEISRTLNRNTVLTNEKLQLEITLLKSQINPHFLFNNLNNIYLLALKKDDNTPDMVLSLSNMLRYTLYDSESEKVSIREEIQFVNSYIALEKVRHQNGNINLSIKGEEEDVHVIPFLLSTLVENAFKHGMSSTSQPYAIAIDITVENDFVYFKVVNDFLPNAKNLHKKGGVGLKNLRSRLHIYYANSYEYRFEIKDNLYIARIKVPRI</sequence>
<dbReference type="InterPro" id="IPR010559">
    <property type="entry name" value="Sig_transdc_His_kin_internal"/>
</dbReference>
<feature type="transmembrane region" description="Helical" evidence="1">
    <location>
        <begin position="88"/>
        <end position="113"/>
    </location>
</feature>
<dbReference type="RefSeq" id="WP_274267304.1">
    <property type="nucleotide sequence ID" value="NZ_CP117880.1"/>
</dbReference>
<dbReference type="Proteomes" id="UP001221558">
    <property type="component" value="Chromosome"/>
</dbReference>
<feature type="transmembrane region" description="Helical" evidence="1">
    <location>
        <begin position="28"/>
        <end position="46"/>
    </location>
</feature>
<keyword evidence="3" id="KW-0418">Kinase</keyword>
<organism evidence="3 4">
    <name type="scientific">Sphingobacterium oryzagri</name>
    <dbReference type="NCBI Taxonomy" id="3025669"/>
    <lineage>
        <taxon>Bacteria</taxon>
        <taxon>Pseudomonadati</taxon>
        <taxon>Bacteroidota</taxon>
        <taxon>Sphingobacteriia</taxon>
        <taxon>Sphingobacteriales</taxon>
        <taxon>Sphingobacteriaceae</taxon>
        <taxon>Sphingobacterium</taxon>
    </lineage>
</organism>